<evidence type="ECO:0000313" key="3">
    <source>
        <dbReference type="Proteomes" id="UP001174677"/>
    </source>
</evidence>
<dbReference type="PANTHER" id="PTHR31066">
    <property type="entry name" value="OS05G0427100 PROTEIN-RELATED"/>
    <property type="match status" value="1"/>
</dbReference>
<accession>A0ABQ9K8G8</accession>
<dbReference type="EMBL" id="JARPOI010000630">
    <property type="protein sequence ID" value="KAJ9128446.1"/>
    <property type="molecule type" value="Genomic_DNA"/>
</dbReference>
<dbReference type="InterPro" id="IPR053198">
    <property type="entry name" value="Gynoecium_Dev_Regulator"/>
</dbReference>
<evidence type="ECO:0000256" key="1">
    <source>
        <dbReference type="SAM" id="MobiDB-lite"/>
    </source>
</evidence>
<protein>
    <submittedName>
        <fullName evidence="2">Uncharacterized protein</fullName>
    </submittedName>
</protein>
<keyword evidence="3" id="KW-1185">Reference proteome</keyword>
<comment type="caution">
    <text evidence="2">The sequence shown here is derived from an EMBL/GenBank/DDBJ whole genome shotgun (WGS) entry which is preliminary data.</text>
</comment>
<reference evidence="2 3" key="1">
    <citation type="journal article" date="2023" name="Plant Biotechnol. J.">
        <title>Chromosome-level wild Hevea brasiliensis genome provides new tools for genomic-assisted breeding and valuable loci to elevate rubber yield.</title>
        <authorList>
            <person name="Cheng H."/>
            <person name="Song X."/>
            <person name="Hu Y."/>
            <person name="Wu T."/>
            <person name="Yang Q."/>
            <person name="An Z."/>
            <person name="Feng S."/>
            <person name="Deng Z."/>
            <person name="Wu W."/>
            <person name="Zeng X."/>
            <person name="Tu M."/>
            <person name="Wang X."/>
            <person name="Huang H."/>
        </authorList>
    </citation>
    <scope>NUCLEOTIDE SEQUENCE [LARGE SCALE GENOMIC DNA]</scope>
    <source>
        <strain evidence="2">MT/VB/25A 57/8</strain>
    </source>
</reference>
<dbReference type="PANTHER" id="PTHR31066:SF10">
    <property type="entry name" value="OCTICOSAPEPTIDE_PHOX_BEM1P FAMILY PROTEIN"/>
    <property type="match status" value="1"/>
</dbReference>
<name>A0ABQ9K8G8_HEVBR</name>
<feature type="region of interest" description="Disordered" evidence="1">
    <location>
        <begin position="1"/>
        <end position="21"/>
    </location>
</feature>
<organism evidence="2 3">
    <name type="scientific">Hevea brasiliensis</name>
    <name type="common">Para rubber tree</name>
    <name type="synonym">Siphonia brasiliensis</name>
    <dbReference type="NCBI Taxonomy" id="3981"/>
    <lineage>
        <taxon>Eukaryota</taxon>
        <taxon>Viridiplantae</taxon>
        <taxon>Streptophyta</taxon>
        <taxon>Embryophyta</taxon>
        <taxon>Tracheophyta</taxon>
        <taxon>Spermatophyta</taxon>
        <taxon>Magnoliopsida</taxon>
        <taxon>eudicotyledons</taxon>
        <taxon>Gunneridae</taxon>
        <taxon>Pentapetalae</taxon>
        <taxon>rosids</taxon>
        <taxon>fabids</taxon>
        <taxon>Malpighiales</taxon>
        <taxon>Euphorbiaceae</taxon>
        <taxon>Crotonoideae</taxon>
        <taxon>Micrandreae</taxon>
        <taxon>Hevea</taxon>
    </lineage>
</organism>
<gene>
    <name evidence="2" type="ORF">P3X46_035005</name>
</gene>
<proteinExistence type="predicted"/>
<sequence>MVGPSLDTTNSHLKPPSSSSTATTIKFLCSHGGKIIPRYPDGKLRYHGGETRVLAVDRSISFSG</sequence>
<evidence type="ECO:0000313" key="2">
    <source>
        <dbReference type="EMBL" id="KAJ9128446.1"/>
    </source>
</evidence>
<dbReference type="Proteomes" id="UP001174677">
    <property type="component" value="Unassembled WGS sequence"/>
</dbReference>
<dbReference type="SUPFAM" id="SSF54277">
    <property type="entry name" value="CAD &amp; PB1 domains"/>
    <property type="match status" value="1"/>
</dbReference>